<evidence type="ECO:0000313" key="2">
    <source>
        <dbReference type="Proteomes" id="UP001318860"/>
    </source>
</evidence>
<comment type="caution">
    <text evidence="1">The sequence shown here is derived from an EMBL/GenBank/DDBJ whole genome shotgun (WGS) entry which is preliminary data.</text>
</comment>
<evidence type="ECO:0000313" key="1">
    <source>
        <dbReference type="EMBL" id="KAK6153672.1"/>
    </source>
</evidence>
<dbReference type="Proteomes" id="UP001318860">
    <property type="component" value="Unassembled WGS sequence"/>
</dbReference>
<keyword evidence="2" id="KW-1185">Reference proteome</keyword>
<evidence type="ECO:0008006" key="3">
    <source>
        <dbReference type="Google" id="ProtNLM"/>
    </source>
</evidence>
<gene>
    <name evidence="1" type="ORF">DH2020_013311</name>
</gene>
<reference evidence="1 2" key="1">
    <citation type="journal article" date="2021" name="Comput. Struct. Biotechnol. J.">
        <title>De novo genome assembly of the potent medicinal plant Rehmannia glutinosa using nanopore technology.</title>
        <authorList>
            <person name="Ma L."/>
            <person name="Dong C."/>
            <person name="Song C."/>
            <person name="Wang X."/>
            <person name="Zheng X."/>
            <person name="Niu Y."/>
            <person name="Chen S."/>
            <person name="Feng W."/>
        </authorList>
    </citation>
    <scope>NUCLEOTIDE SEQUENCE [LARGE SCALE GENOMIC DNA]</scope>
    <source>
        <strain evidence="1">DH-2019</strain>
    </source>
</reference>
<organism evidence="1 2">
    <name type="scientific">Rehmannia glutinosa</name>
    <name type="common">Chinese foxglove</name>
    <dbReference type="NCBI Taxonomy" id="99300"/>
    <lineage>
        <taxon>Eukaryota</taxon>
        <taxon>Viridiplantae</taxon>
        <taxon>Streptophyta</taxon>
        <taxon>Embryophyta</taxon>
        <taxon>Tracheophyta</taxon>
        <taxon>Spermatophyta</taxon>
        <taxon>Magnoliopsida</taxon>
        <taxon>eudicotyledons</taxon>
        <taxon>Gunneridae</taxon>
        <taxon>Pentapetalae</taxon>
        <taxon>asterids</taxon>
        <taxon>lamiids</taxon>
        <taxon>Lamiales</taxon>
        <taxon>Orobanchaceae</taxon>
        <taxon>Rehmannieae</taxon>
        <taxon>Rehmannia</taxon>
    </lineage>
</organism>
<name>A0ABR0X532_REHGL</name>
<accession>A0ABR0X532</accession>
<sequence>MKYIFVLSGWENSAADNRVLRDSISRPSGLRVMAGNYYLADNGYINGPGFLTPYRGVRYYLDEFCGGSFSPQKYRELMVVDPLEDNVPEYFVQYANNHNDADYVDQVEPTQEWTNWRESLALDKFNEWNAR</sequence>
<proteinExistence type="predicted"/>
<dbReference type="EMBL" id="JABTTQ020000006">
    <property type="protein sequence ID" value="KAK6153672.1"/>
    <property type="molecule type" value="Genomic_DNA"/>
</dbReference>
<protein>
    <recommendedName>
        <fullName evidence="3">Nuclease</fullName>
    </recommendedName>
</protein>